<protein>
    <recommendedName>
        <fullName evidence="4">SMP-30/Gluconolactonase/LRE-like region domain-containing protein</fullName>
    </recommendedName>
</protein>
<evidence type="ECO:0000256" key="1">
    <source>
        <dbReference type="SAM" id="Phobius"/>
    </source>
</evidence>
<dbReference type="EMBL" id="MFMT01000011">
    <property type="protein sequence ID" value="OGG88904.1"/>
    <property type="molecule type" value="Genomic_DNA"/>
</dbReference>
<keyword evidence="1" id="KW-1133">Transmembrane helix</keyword>
<feature type="transmembrane region" description="Helical" evidence="1">
    <location>
        <begin position="7"/>
        <end position="26"/>
    </location>
</feature>
<dbReference type="AlphaFoldDB" id="A0A1F6FSS8"/>
<evidence type="ECO:0000313" key="3">
    <source>
        <dbReference type="Proteomes" id="UP000179230"/>
    </source>
</evidence>
<gene>
    <name evidence="2" type="ORF">A2592_00860</name>
</gene>
<organism evidence="2 3">
    <name type="scientific">Candidatus Kaiserbacteria bacterium RIFOXYD1_FULL_42_15</name>
    <dbReference type="NCBI Taxonomy" id="1798532"/>
    <lineage>
        <taxon>Bacteria</taxon>
        <taxon>Candidatus Kaiseribacteriota</taxon>
    </lineage>
</organism>
<accession>A0A1F6FSS8</accession>
<comment type="caution">
    <text evidence="2">The sequence shown here is derived from an EMBL/GenBank/DDBJ whole genome shotgun (WGS) entry which is preliminary data.</text>
</comment>
<name>A0A1F6FSS8_9BACT</name>
<keyword evidence="1" id="KW-0812">Transmembrane</keyword>
<dbReference type="SUPFAM" id="SSF69304">
    <property type="entry name" value="Tricorn protease N-terminal domain"/>
    <property type="match status" value="1"/>
</dbReference>
<proteinExistence type="predicted"/>
<dbReference type="Proteomes" id="UP000179230">
    <property type="component" value="Unassembled WGS sequence"/>
</dbReference>
<sequence>MKRSTFIIIGFIIIILLLAFWLYSLFYGTPQKVGEIFTNFGFWGNSSVVEVVPVATTTVPEAPIVDVVTVKLRQLTTRPVIGFREFQATTTEPKFITYAEAGTGHIYTINLTSGEEIRVSNVTIPTAETAVFSASGRFVAVRSGFTNKNEVLLVDLNDLSSVKSEVLPYNIDNFTFSVTDELLFTEITTTGARGRALNPSTKAVREIFTVPFQAITMVWSQDGVTPHYVYPKASSRLLGFLYAVSGGSIIRMPISGSGLTAKASADYIGFSKLVNLNQQSFFYNTKTGMVSSAPIMLTPEKCVFTHRNNATLYCGYEITDYPYTFPDDWYKGTKIFSDRIWSINFNTQSATQIISPPVSVGRELDITDMSIGLDDKMLYFTNKNDRTLWLYEI</sequence>
<reference evidence="2 3" key="1">
    <citation type="journal article" date="2016" name="Nat. Commun.">
        <title>Thousands of microbial genomes shed light on interconnected biogeochemical processes in an aquifer system.</title>
        <authorList>
            <person name="Anantharaman K."/>
            <person name="Brown C.T."/>
            <person name="Hug L.A."/>
            <person name="Sharon I."/>
            <person name="Castelle C.J."/>
            <person name="Probst A.J."/>
            <person name="Thomas B.C."/>
            <person name="Singh A."/>
            <person name="Wilkins M.J."/>
            <person name="Karaoz U."/>
            <person name="Brodie E.L."/>
            <person name="Williams K.H."/>
            <person name="Hubbard S.S."/>
            <person name="Banfield J.F."/>
        </authorList>
    </citation>
    <scope>NUCLEOTIDE SEQUENCE [LARGE SCALE GENOMIC DNA]</scope>
</reference>
<keyword evidence="1" id="KW-0472">Membrane</keyword>
<evidence type="ECO:0008006" key="4">
    <source>
        <dbReference type="Google" id="ProtNLM"/>
    </source>
</evidence>
<evidence type="ECO:0000313" key="2">
    <source>
        <dbReference type="EMBL" id="OGG88904.1"/>
    </source>
</evidence>